<accession>A0AA92H9R3</accession>
<gene>
    <name evidence="2" type="ORF">DC430_08000</name>
</gene>
<dbReference type="EMBL" id="QDFR01000002">
    <property type="protein sequence ID" value="PVE55156.1"/>
    <property type="molecule type" value="Genomic_DNA"/>
</dbReference>
<proteinExistence type="predicted"/>
<dbReference type="InterPro" id="IPR013417">
    <property type="entry name" value="CHP02588"/>
</dbReference>
<evidence type="ECO:0000313" key="2">
    <source>
        <dbReference type="EMBL" id="PVE55156.1"/>
    </source>
</evidence>
<keyword evidence="1" id="KW-0812">Transmembrane</keyword>
<protein>
    <submittedName>
        <fullName evidence="2">TIGR02588 family protein</fullName>
    </submittedName>
</protein>
<dbReference type="AlphaFoldDB" id="A0AA92H9R3"/>
<evidence type="ECO:0000256" key="1">
    <source>
        <dbReference type="SAM" id="Phobius"/>
    </source>
</evidence>
<reference evidence="2 3" key="1">
    <citation type="submission" date="2018-04" db="EMBL/GenBank/DDBJ databases">
        <authorList>
            <person name="Hagen T."/>
        </authorList>
    </citation>
    <scope>NUCLEOTIDE SEQUENCE [LARGE SCALE GENOMIC DNA]</scope>
    <source>
        <strain evidence="2 3">TPD7009</strain>
    </source>
</reference>
<sequence>MTKSSADGHMETSSPHWIEWATGIISSLLVIALLGWISWDIYRYDDAKADFELSVVSVEPASNGFRVNFDIHNVSQTTAATVHVVGTLRSADETTDTADVTFDYVAAESHNNGTLFFKSDPQSGTLDLRVGGFTDP</sequence>
<evidence type="ECO:0000313" key="3">
    <source>
        <dbReference type="Proteomes" id="UP000244335"/>
    </source>
</evidence>
<organism evidence="2 3">
    <name type="scientific">Rhizobium rhizogenes</name>
    <name type="common">Agrobacterium rhizogenes</name>
    <dbReference type="NCBI Taxonomy" id="359"/>
    <lineage>
        <taxon>Bacteria</taxon>
        <taxon>Pseudomonadati</taxon>
        <taxon>Pseudomonadota</taxon>
        <taxon>Alphaproteobacteria</taxon>
        <taxon>Hyphomicrobiales</taxon>
        <taxon>Rhizobiaceae</taxon>
        <taxon>Rhizobium/Agrobacterium group</taxon>
        <taxon>Rhizobium</taxon>
    </lineage>
</organism>
<dbReference type="NCBIfam" id="TIGR02588">
    <property type="entry name" value="TIGR02588 family protein"/>
    <property type="match status" value="1"/>
</dbReference>
<keyword evidence="1" id="KW-0472">Membrane</keyword>
<feature type="transmembrane region" description="Helical" evidence="1">
    <location>
        <begin position="20"/>
        <end position="39"/>
    </location>
</feature>
<comment type="caution">
    <text evidence="2">The sequence shown here is derived from an EMBL/GenBank/DDBJ whole genome shotgun (WGS) entry which is preliminary data.</text>
</comment>
<dbReference type="Proteomes" id="UP000244335">
    <property type="component" value="Unassembled WGS sequence"/>
</dbReference>
<dbReference type="RefSeq" id="WP_116492890.1">
    <property type="nucleotide sequence ID" value="NZ_QDFR01000002.1"/>
</dbReference>
<keyword evidence="1" id="KW-1133">Transmembrane helix</keyword>
<name>A0AA92H9R3_RHIRH</name>